<feature type="chain" id="PRO_5046897939" evidence="2">
    <location>
        <begin position="22"/>
        <end position="51"/>
    </location>
</feature>
<feature type="compositionally biased region" description="Basic and acidic residues" evidence="1">
    <location>
        <begin position="38"/>
        <end position="51"/>
    </location>
</feature>
<protein>
    <submittedName>
        <fullName evidence="3">Uncharacterized protein</fullName>
    </submittedName>
</protein>
<keyword evidence="4" id="KW-1185">Reference proteome</keyword>
<feature type="region of interest" description="Disordered" evidence="1">
    <location>
        <begin position="22"/>
        <end position="51"/>
    </location>
</feature>
<keyword evidence="2" id="KW-0732">Signal</keyword>
<evidence type="ECO:0000313" key="4">
    <source>
        <dbReference type="Proteomes" id="UP001196870"/>
    </source>
</evidence>
<organism evidence="3 4">
    <name type="scientific">Plastoroseomonas hellenica</name>
    <dbReference type="NCBI Taxonomy" id="2687306"/>
    <lineage>
        <taxon>Bacteria</taxon>
        <taxon>Pseudomonadati</taxon>
        <taxon>Pseudomonadota</taxon>
        <taxon>Alphaproteobacteria</taxon>
        <taxon>Acetobacterales</taxon>
        <taxon>Acetobacteraceae</taxon>
        <taxon>Plastoroseomonas</taxon>
    </lineage>
</organism>
<evidence type="ECO:0000256" key="1">
    <source>
        <dbReference type="SAM" id="MobiDB-lite"/>
    </source>
</evidence>
<feature type="signal peptide" evidence="2">
    <location>
        <begin position="1"/>
        <end position="21"/>
    </location>
</feature>
<evidence type="ECO:0000313" key="3">
    <source>
        <dbReference type="EMBL" id="MBR0668058.1"/>
    </source>
</evidence>
<dbReference type="EMBL" id="JAAGBB010000047">
    <property type="protein sequence ID" value="MBR0668058.1"/>
    <property type="molecule type" value="Genomic_DNA"/>
</dbReference>
<dbReference type="RefSeq" id="WP_211855836.1">
    <property type="nucleotide sequence ID" value="NZ_JAAGBB010000047.1"/>
</dbReference>
<comment type="caution">
    <text evidence="3">The sequence shown here is derived from an EMBL/GenBank/DDBJ whole genome shotgun (WGS) entry which is preliminary data.</text>
</comment>
<gene>
    <name evidence="3" type="ORF">GXW71_27135</name>
</gene>
<dbReference type="Proteomes" id="UP001196870">
    <property type="component" value="Unassembled WGS sequence"/>
</dbReference>
<accession>A0ABS5F671</accession>
<sequence length="51" mass="5333">MEPTRLATTTLWAALAFTWLAASSPPPKEPGEAPRAASAERDGVGREAKPA</sequence>
<evidence type="ECO:0000256" key="2">
    <source>
        <dbReference type="SAM" id="SignalP"/>
    </source>
</evidence>
<proteinExistence type="predicted"/>
<name>A0ABS5F671_9PROT</name>
<reference evidence="4" key="1">
    <citation type="journal article" date="2021" name="Syst. Appl. Microbiol.">
        <title>Roseomonas hellenica sp. nov., isolated from roots of wild-growing Alkanna tinctoria.</title>
        <authorList>
            <person name="Rat A."/>
            <person name="Naranjo H.D."/>
            <person name="Lebbe L."/>
            <person name="Cnockaert M."/>
            <person name="Krigas N."/>
            <person name="Grigoriadou K."/>
            <person name="Maloupa E."/>
            <person name="Willems A."/>
        </authorList>
    </citation>
    <scope>NUCLEOTIDE SEQUENCE [LARGE SCALE GENOMIC DNA]</scope>
    <source>
        <strain evidence="4">LMG 31523</strain>
    </source>
</reference>